<feature type="region of interest" description="Disordered" evidence="2">
    <location>
        <begin position="246"/>
        <end position="267"/>
    </location>
</feature>
<accession>A0A9E7LBP5</accession>
<evidence type="ECO:0000313" key="4">
    <source>
        <dbReference type="Proteomes" id="UP001055439"/>
    </source>
</evidence>
<dbReference type="PANTHER" id="PTHR34562">
    <property type="entry name" value="WPP DOMAIN-INTERACTING PROTEIN 2"/>
    <property type="match status" value="1"/>
</dbReference>
<dbReference type="AlphaFoldDB" id="A0A9E7LBP5"/>
<dbReference type="OrthoDB" id="680851at2759"/>
<proteinExistence type="predicted"/>
<feature type="coiled-coil region" evidence="1">
    <location>
        <begin position="329"/>
        <end position="399"/>
    </location>
</feature>
<dbReference type="EMBL" id="CP097511">
    <property type="protein sequence ID" value="URE47601.1"/>
    <property type="molecule type" value="Genomic_DNA"/>
</dbReference>
<dbReference type="Proteomes" id="UP001055439">
    <property type="component" value="Chromosome 9"/>
</dbReference>
<protein>
    <recommendedName>
        <fullName evidence="5">WPP domain-interacting protein 2</fullName>
    </recommendedName>
</protein>
<keyword evidence="4" id="KW-1185">Reference proteome</keyword>
<feature type="region of interest" description="Disordered" evidence="2">
    <location>
        <begin position="1"/>
        <end position="75"/>
    </location>
</feature>
<evidence type="ECO:0008006" key="5">
    <source>
        <dbReference type="Google" id="ProtNLM"/>
    </source>
</evidence>
<evidence type="ECO:0000313" key="3">
    <source>
        <dbReference type="EMBL" id="URE47601.1"/>
    </source>
</evidence>
<feature type="region of interest" description="Disordered" evidence="2">
    <location>
        <begin position="98"/>
        <end position="122"/>
    </location>
</feature>
<evidence type="ECO:0000256" key="2">
    <source>
        <dbReference type="SAM" id="MobiDB-lite"/>
    </source>
</evidence>
<evidence type="ECO:0000256" key="1">
    <source>
        <dbReference type="SAM" id="Coils"/>
    </source>
</evidence>
<reference evidence="3" key="1">
    <citation type="submission" date="2022-05" db="EMBL/GenBank/DDBJ databases">
        <title>The Musa troglodytarum L. genome provides insights into the mechanism of non-climacteric behaviour and enrichment of carotenoids.</title>
        <authorList>
            <person name="Wang J."/>
        </authorList>
    </citation>
    <scope>NUCLEOTIDE SEQUENCE</scope>
    <source>
        <tissue evidence="3">Leaf</tissue>
    </source>
</reference>
<feature type="compositionally biased region" description="Basic and acidic residues" evidence="2">
    <location>
        <begin position="9"/>
        <end position="21"/>
    </location>
</feature>
<feature type="region of interest" description="Disordered" evidence="2">
    <location>
        <begin position="136"/>
        <end position="166"/>
    </location>
</feature>
<dbReference type="EMBL" id="CP097511">
    <property type="protein sequence ID" value="URE47602.1"/>
    <property type="molecule type" value="Genomic_DNA"/>
</dbReference>
<dbReference type="InterPro" id="IPR044696">
    <property type="entry name" value="WIP1/2/3"/>
</dbReference>
<dbReference type="PANTHER" id="PTHR34562:SF8">
    <property type="entry name" value="WPP DOMAIN-INTERACTING PROTEIN 1"/>
    <property type="match status" value="1"/>
</dbReference>
<organism evidence="3 4">
    <name type="scientific">Musa troglodytarum</name>
    <name type="common">fe'i banana</name>
    <dbReference type="NCBI Taxonomy" id="320322"/>
    <lineage>
        <taxon>Eukaryota</taxon>
        <taxon>Viridiplantae</taxon>
        <taxon>Streptophyta</taxon>
        <taxon>Embryophyta</taxon>
        <taxon>Tracheophyta</taxon>
        <taxon>Spermatophyta</taxon>
        <taxon>Magnoliopsida</taxon>
        <taxon>Liliopsida</taxon>
        <taxon>Zingiberales</taxon>
        <taxon>Musaceae</taxon>
        <taxon>Musa</taxon>
    </lineage>
</organism>
<keyword evidence="1" id="KW-0175">Coiled coil</keyword>
<gene>
    <name evidence="3" type="ORF">MUK42_13767</name>
</gene>
<name>A0A9E7LBP5_9LILI</name>
<sequence>MAPFGETEVEFRGELGEEPSRIDSPIETGGADRVPEERGSVSPAELVNFSPGGGKANGDLVGGEFSVDSPLNPSGSPSIVVASAKGYGLKKWRRIRRDTSKDVTGNADHSSKSSTAASAPRLQHEVIGFLRDRSRARNIGGKGPGHDIQKRGQWAKRGKTDAGKKIREDQVKNETENFYSSIESDVMSSNTAFLLMDSMASNGQQSEKSVNYDAVQSDDAQPSEEVRSRFYKDNGGVGALLREDLETNQSGEKNYNKSENIHPGSDLDPFSESIVSLQATKEALENEIRNFGEIGKVMIFDDANGQYEETEGISSPTVEANFVDLNRKIEQLECKLGEALTSVKAKESKVLELKAILSRTGWPNKDIDSTNISFLQEKCKEMETELENLLVKKIEAEIEYLVLTITTQSWKVLAEDHIASLEQQRPLSEDKPKATHKVKYAENEAVMFREVTEQLEEDLSETKDVLRLQGRVFKYSVCCFVQMVILCIAFELFLVHLLPSSSGVTPT</sequence>